<organism evidence="1 2">
    <name type="scientific">Pseudorhizobium endolithicum</name>
    <dbReference type="NCBI Taxonomy" id="1191678"/>
    <lineage>
        <taxon>Bacteria</taxon>
        <taxon>Pseudomonadati</taxon>
        <taxon>Pseudomonadota</taxon>
        <taxon>Alphaproteobacteria</taxon>
        <taxon>Hyphomicrobiales</taxon>
        <taxon>Rhizobiaceae</taxon>
        <taxon>Rhizobium/Agrobacterium group</taxon>
        <taxon>Pseudorhizobium</taxon>
    </lineage>
</organism>
<comment type="caution">
    <text evidence="1">The sequence shown here is derived from an EMBL/GenBank/DDBJ whole genome shotgun (WGS) entry which is preliminary data.</text>
</comment>
<dbReference type="Proteomes" id="UP000606921">
    <property type="component" value="Unassembled WGS sequence"/>
</dbReference>
<evidence type="ECO:0000313" key="2">
    <source>
        <dbReference type="Proteomes" id="UP000606921"/>
    </source>
</evidence>
<keyword evidence="2" id="KW-1185">Reference proteome</keyword>
<protein>
    <submittedName>
        <fullName evidence="1">Uncharacterized protein</fullName>
    </submittedName>
</protein>
<dbReference type="EMBL" id="CABFWF030000010">
    <property type="protein sequence ID" value="CAD7032062.1"/>
    <property type="molecule type" value="Genomic_DNA"/>
</dbReference>
<gene>
    <name evidence="1" type="ORF">REJC140_02999</name>
</gene>
<proteinExistence type="predicted"/>
<sequence length="55" mass="5908">MTGIVHASQVAYSGSRPASPTCIRYDRPPAAAPRIHMAGTVAAEHLCLAHRERKP</sequence>
<reference evidence="1 2" key="1">
    <citation type="submission" date="2020-11" db="EMBL/GenBank/DDBJ databases">
        <authorList>
            <person name="Lassalle F."/>
        </authorList>
    </citation>
    <scope>NUCLEOTIDE SEQUENCE [LARGE SCALE GENOMIC DNA]</scope>
    <source>
        <strain evidence="1 2">JC140</strain>
    </source>
</reference>
<evidence type="ECO:0000313" key="1">
    <source>
        <dbReference type="EMBL" id="CAD7032062.1"/>
    </source>
</evidence>
<accession>A0ABM8PIH5</accession>
<name>A0ABM8PIH5_9HYPH</name>